<dbReference type="PANTHER" id="PTHR16301">
    <property type="entry name" value="IMPACT-RELATED"/>
    <property type="match status" value="1"/>
</dbReference>
<dbReference type="InterPro" id="IPR023582">
    <property type="entry name" value="Impact"/>
</dbReference>
<gene>
    <name evidence="4" type="ORF">HWN39_03615</name>
</gene>
<evidence type="ECO:0000313" key="4">
    <source>
        <dbReference type="EMBL" id="NVO87585.1"/>
    </source>
</evidence>
<evidence type="ECO:0000313" key="5">
    <source>
        <dbReference type="Proteomes" id="UP000542889"/>
    </source>
</evidence>
<dbReference type="EMBL" id="JABXWP010000004">
    <property type="protein sequence ID" value="NVO87585.1"/>
    <property type="molecule type" value="Genomic_DNA"/>
</dbReference>
<evidence type="ECO:0000259" key="2">
    <source>
        <dbReference type="Pfam" id="PF01205"/>
    </source>
</evidence>
<dbReference type="SUPFAM" id="SSF54211">
    <property type="entry name" value="Ribosomal protein S5 domain 2-like"/>
    <property type="match status" value="1"/>
</dbReference>
<feature type="domain" description="UPF0029" evidence="3">
    <location>
        <begin position="141"/>
        <end position="195"/>
    </location>
</feature>
<sequence>MMKPYLTIKESGNYTQIIKKSRFITHLARIHDEDEAKAIIDRISHEHAKANHNVFAYVLGNENQIQRASDNGEPSGTAGSPTLEGLLQHELRDTLAVTTRYFGGIKLGAGGLIRAYAGNVNAAIETIGIVARIKQKAVTFQIPYADLDPLQHFLETHNLTIATIDYGVAVTLTLHLDADQLDTTLALIKDFLHGQFDPQIGTSQYREVPYATSEVHKS</sequence>
<dbReference type="InterPro" id="IPR015269">
    <property type="entry name" value="UPF0029_Impact_C"/>
</dbReference>
<dbReference type="PANTHER" id="PTHR16301:SF20">
    <property type="entry name" value="IMPACT FAMILY MEMBER YIGZ"/>
    <property type="match status" value="1"/>
</dbReference>
<name>A0A7Y7QF30_LACRH</name>
<dbReference type="Gene3D" id="3.30.70.240">
    <property type="match status" value="1"/>
</dbReference>
<dbReference type="NCBIfam" id="TIGR00257">
    <property type="entry name" value="IMPACT_YIGZ"/>
    <property type="match status" value="1"/>
</dbReference>
<dbReference type="Pfam" id="PF09186">
    <property type="entry name" value="DUF1949"/>
    <property type="match status" value="1"/>
</dbReference>
<dbReference type="InterPro" id="IPR035647">
    <property type="entry name" value="EFG_III/V"/>
</dbReference>
<dbReference type="Proteomes" id="UP000542889">
    <property type="component" value="Unassembled WGS sequence"/>
</dbReference>
<dbReference type="RefSeq" id="WP_176817753.1">
    <property type="nucleotide sequence ID" value="NZ_JABXWP010000004.1"/>
</dbReference>
<evidence type="ECO:0000259" key="3">
    <source>
        <dbReference type="Pfam" id="PF09186"/>
    </source>
</evidence>
<dbReference type="Pfam" id="PF01205">
    <property type="entry name" value="Impact_N"/>
    <property type="match status" value="1"/>
</dbReference>
<evidence type="ECO:0000256" key="1">
    <source>
        <dbReference type="ARBA" id="ARBA00007665"/>
    </source>
</evidence>
<dbReference type="AlphaFoldDB" id="A0A7Y7QF30"/>
<protein>
    <submittedName>
        <fullName evidence="4">YigZ family protein</fullName>
    </submittedName>
</protein>
<feature type="domain" description="Impact N-terminal" evidence="2">
    <location>
        <begin position="19"/>
        <end position="124"/>
    </location>
</feature>
<dbReference type="InterPro" id="IPR020568">
    <property type="entry name" value="Ribosomal_Su5_D2-typ_SF"/>
</dbReference>
<comment type="similarity">
    <text evidence="1">Belongs to the IMPACT family.</text>
</comment>
<proteinExistence type="inferred from homology"/>
<dbReference type="SUPFAM" id="SSF54980">
    <property type="entry name" value="EF-G C-terminal domain-like"/>
    <property type="match status" value="1"/>
</dbReference>
<reference evidence="4 5" key="1">
    <citation type="submission" date="2020-06" db="EMBL/GenBank/DDBJ databases">
        <title>Lactobacillus rhamnosus QC,genome.</title>
        <authorList>
            <person name="Yi H."/>
            <person name="Jin M."/>
        </authorList>
    </citation>
    <scope>NUCLEOTIDE SEQUENCE [LARGE SCALE GENOMIC DNA]</scope>
    <source>
        <strain evidence="4 5">QC</strain>
    </source>
</reference>
<dbReference type="InterPro" id="IPR015796">
    <property type="entry name" value="Impact_YigZ-like"/>
</dbReference>
<dbReference type="InterPro" id="IPR036956">
    <property type="entry name" value="Impact_N_sf"/>
</dbReference>
<dbReference type="InterPro" id="IPR001498">
    <property type="entry name" value="Impact_N"/>
</dbReference>
<organism evidence="4 5">
    <name type="scientific">Lacticaseibacillus rhamnosus</name>
    <name type="common">Lactobacillus rhamnosus</name>
    <dbReference type="NCBI Taxonomy" id="47715"/>
    <lineage>
        <taxon>Bacteria</taxon>
        <taxon>Bacillati</taxon>
        <taxon>Bacillota</taxon>
        <taxon>Bacilli</taxon>
        <taxon>Lactobacillales</taxon>
        <taxon>Lactobacillaceae</taxon>
        <taxon>Lacticaseibacillus</taxon>
    </lineage>
</organism>
<dbReference type="GO" id="GO:0005737">
    <property type="term" value="C:cytoplasm"/>
    <property type="evidence" value="ECO:0007669"/>
    <property type="project" value="TreeGrafter"/>
</dbReference>
<comment type="caution">
    <text evidence="4">The sequence shown here is derived from an EMBL/GenBank/DDBJ whole genome shotgun (WGS) entry which is preliminary data.</text>
</comment>
<dbReference type="GO" id="GO:0006446">
    <property type="term" value="P:regulation of translational initiation"/>
    <property type="evidence" value="ECO:0007669"/>
    <property type="project" value="TreeGrafter"/>
</dbReference>
<dbReference type="Gene3D" id="3.30.230.30">
    <property type="entry name" value="Impact, N-terminal domain"/>
    <property type="match status" value="1"/>
</dbReference>
<accession>A0A7Y7QF30</accession>